<evidence type="ECO:0000313" key="3">
    <source>
        <dbReference type="Proteomes" id="UP001485505"/>
    </source>
</evidence>
<dbReference type="Pfam" id="PF13021">
    <property type="entry name" value="DUF3885"/>
    <property type="match status" value="1"/>
</dbReference>
<evidence type="ECO:0000313" key="2">
    <source>
        <dbReference type="EMBL" id="WZF28555.1"/>
    </source>
</evidence>
<proteinExistence type="predicted"/>
<feature type="domain" description="DUF3885" evidence="1">
    <location>
        <begin position="24"/>
        <end position="77"/>
    </location>
</feature>
<dbReference type="InterPro" id="IPR024976">
    <property type="entry name" value="DUF3885"/>
</dbReference>
<organism evidence="2 3">
    <name type="scientific">Bacillus paramobilis</name>
    <dbReference type="NCBI Taxonomy" id="2817477"/>
    <lineage>
        <taxon>Bacteria</taxon>
        <taxon>Bacillati</taxon>
        <taxon>Bacillota</taxon>
        <taxon>Bacilli</taxon>
        <taxon>Bacillales</taxon>
        <taxon>Bacillaceae</taxon>
        <taxon>Bacillus</taxon>
        <taxon>Bacillus cereus group</taxon>
    </lineage>
</organism>
<protein>
    <submittedName>
        <fullName evidence="2">DUF3885 domain-containing protein</fullName>
    </submittedName>
</protein>
<dbReference type="RefSeq" id="WP_016087788.1">
    <property type="nucleotide sequence ID" value="NZ_CP151108.1"/>
</dbReference>
<name>A0ABZ2VHI2_9BACI</name>
<gene>
    <name evidence="2" type="ORF">AABL52_14675</name>
</gene>
<keyword evidence="3" id="KW-1185">Reference proteome</keyword>
<evidence type="ECO:0000259" key="1">
    <source>
        <dbReference type="Pfam" id="PF13021"/>
    </source>
</evidence>
<dbReference type="Proteomes" id="UP001485505">
    <property type="component" value="Chromosome"/>
</dbReference>
<sequence length="86" mass="10572">MKGIFKYCVILKVIYPWLEEAFWQLKEISYPDVFLINATKDIIMFMYDDRGCEVIAKNKETIRNLYEKYKKWILDYERESIDNLFK</sequence>
<dbReference type="EMBL" id="CP151108">
    <property type="protein sequence ID" value="WZF28555.1"/>
    <property type="molecule type" value="Genomic_DNA"/>
</dbReference>
<accession>A0ABZ2VHI2</accession>
<reference evidence="2 3" key="1">
    <citation type="submission" date="2024-04" db="EMBL/GenBank/DDBJ databases">
        <title>Complete genome sequence of Bacillus mobilis strains derived from soil.</title>
        <authorList>
            <person name="Jung H."/>
            <person name="Choi S."/>
            <person name="Kim Y."/>
            <person name="Han J.A."/>
            <person name="Kim E.Y."/>
            <person name="Lee H.-S."/>
        </authorList>
    </citation>
    <scope>NUCLEOTIDE SEQUENCE [LARGE SCALE GENOMIC DNA]</scope>
    <source>
        <strain evidence="2 3">IMGN7</strain>
    </source>
</reference>